<dbReference type="UniPathway" id="UPA00253">
    <property type="reaction ID" value="UER00332"/>
</dbReference>
<evidence type="ECO:0000256" key="5">
    <source>
        <dbReference type="ARBA" id="ARBA00022679"/>
    </source>
</evidence>
<keyword evidence="7 11" id="KW-0547">Nucleotide-binding</keyword>
<dbReference type="GO" id="GO:0009435">
    <property type="term" value="P:NAD+ biosynthetic process"/>
    <property type="evidence" value="ECO:0007669"/>
    <property type="project" value="UniProtKB-UniRule"/>
</dbReference>
<dbReference type="EMBL" id="VLTJ01000005">
    <property type="protein sequence ID" value="TSH98345.1"/>
    <property type="molecule type" value="Genomic_DNA"/>
</dbReference>
<dbReference type="Gene3D" id="3.40.50.620">
    <property type="entry name" value="HUPs"/>
    <property type="match status" value="1"/>
</dbReference>
<evidence type="ECO:0000313" key="13">
    <source>
        <dbReference type="EMBL" id="TSH98345.1"/>
    </source>
</evidence>
<keyword evidence="6 11" id="KW-0548">Nucleotidyltransferase</keyword>
<evidence type="ECO:0000256" key="6">
    <source>
        <dbReference type="ARBA" id="ARBA00022695"/>
    </source>
</evidence>
<keyword evidence="9 11" id="KW-0520">NAD</keyword>
<accession>A0A556B0Q9</accession>
<dbReference type="PANTHER" id="PTHR39321:SF3">
    <property type="entry name" value="PHOSPHOPANTETHEINE ADENYLYLTRANSFERASE"/>
    <property type="match status" value="1"/>
</dbReference>
<evidence type="ECO:0000256" key="11">
    <source>
        <dbReference type="HAMAP-Rule" id="MF_00244"/>
    </source>
</evidence>
<evidence type="ECO:0000256" key="3">
    <source>
        <dbReference type="ARBA" id="ARBA00009014"/>
    </source>
</evidence>
<evidence type="ECO:0000256" key="1">
    <source>
        <dbReference type="ARBA" id="ARBA00002324"/>
    </source>
</evidence>
<dbReference type="InterPro" id="IPR005248">
    <property type="entry name" value="NadD/NMNAT"/>
</dbReference>
<evidence type="ECO:0000259" key="12">
    <source>
        <dbReference type="Pfam" id="PF01467"/>
    </source>
</evidence>
<dbReference type="GO" id="GO:0005524">
    <property type="term" value="F:ATP binding"/>
    <property type="evidence" value="ECO:0007669"/>
    <property type="project" value="UniProtKB-KW"/>
</dbReference>
<sequence>MGLSQPVHAADARRVGLLGGSFDPIHCTHLDLAQSARCALALDEVQLLPAAQPWQRGALGASADQRLAMLALAIQGRDGLTINDGEIRRGGPTYTVQTLRELKAGEDPGQTLFWLMGSDQLRNFDTWRDWQEIAARVQLAVAERPGHPPEAPAALKQWLDAHGRSVLHVPFAPRNASATDIRERLRRGQPIDGLTPPAVADYIRTHHLYRT</sequence>
<feature type="domain" description="Cytidyltransferase-like" evidence="12">
    <location>
        <begin position="17"/>
        <end position="184"/>
    </location>
</feature>
<comment type="function">
    <text evidence="1 11">Catalyzes the reversible adenylation of nicotinate mononucleotide (NaMN) to nicotinic acid adenine dinucleotide (NaAD).</text>
</comment>
<evidence type="ECO:0000256" key="9">
    <source>
        <dbReference type="ARBA" id="ARBA00023027"/>
    </source>
</evidence>
<comment type="pathway">
    <text evidence="2 11">Cofactor biosynthesis; NAD(+) biosynthesis; deamido-NAD(+) from nicotinate D-ribonucleotide: step 1/1.</text>
</comment>
<gene>
    <name evidence="11 13" type="primary">nadD</name>
    <name evidence="13" type="ORF">FOZ76_03060</name>
</gene>
<dbReference type="NCBIfam" id="NF000840">
    <property type="entry name" value="PRK00071.1-3"/>
    <property type="match status" value="1"/>
</dbReference>
<reference evidence="13 14" key="1">
    <citation type="submission" date="2019-07" db="EMBL/GenBank/DDBJ databases">
        <title>Qingshengfaniella alkalisoli gen. nov., sp. nov., isolated from saline soil.</title>
        <authorList>
            <person name="Xu L."/>
            <person name="Huang X.-X."/>
            <person name="Sun J.-Q."/>
        </authorList>
    </citation>
    <scope>NUCLEOTIDE SEQUENCE [LARGE SCALE GENOMIC DNA]</scope>
    <source>
        <strain evidence="13 14">DSM 27279</strain>
    </source>
</reference>
<evidence type="ECO:0000256" key="7">
    <source>
        <dbReference type="ARBA" id="ARBA00022741"/>
    </source>
</evidence>
<dbReference type="PANTHER" id="PTHR39321">
    <property type="entry name" value="NICOTINATE-NUCLEOTIDE ADENYLYLTRANSFERASE-RELATED"/>
    <property type="match status" value="1"/>
</dbReference>
<dbReference type="NCBIfam" id="TIGR00482">
    <property type="entry name" value="nicotinate (nicotinamide) nucleotide adenylyltransferase"/>
    <property type="match status" value="1"/>
</dbReference>
<keyword evidence="5 11" id="KW-0808">Transferase</keyword>
<evidence type="ECO:0000256" key="8">
    <source>
        <dbReference type="ARBA" id="ARBA00022840"/>
    </source>
</evidence>
<dbReference type="GO" id="GO:0004515">
    <property type="term" value="F:nicotinate-nucleotide adenylyltransferase activity"/>
    <property type="evidence" value="ECO:0007669"/>
    <property type="project" value="UniProtKB-UniRule"/>
</dbReference>
<proteinExistence type="inferred from homology"/>
<name>A0A556B0Q9_9BURK</name>
<comment type="caution">
    <text evidence="13">The sequence shown here is derived from an EMBL/GenBank/DDBJ whole genome shotgun (WGS) entry which is preliminary data.</text>
</comment>
<dbReference type="OrthoDB" id="5295945at2"/>
<keyword evidence="4 11" id="KW-0662">Pyridine nucleotide biosynthesis</keyword>
<dbReference type="HAMAP" id="MF_00244">
    <property type="entry name" value="NaMN_adenylyltr"/>
    <property type="match status" value="1"/>
</dbReference>
<comment type="catalytic activity">
    <reaction evidence="10 11">
        <text>nicotinate beta-D-ribonucleotide + ATP + H(+) = deamido-NAD(+) + diphosphate</text>
        <dbReference type="Rhea" id="RHEA:22860"/>
        <dbReference type="ChEBI" id="CHEBI:15378"/>
        <dbReference type="ChEBI" id="CHEBI:30616"/>
        <dbReference type="ChEBI" id="CHEBI:33019"/>
        <dbReference type="ChEBI" id="CHEBI:57502"/>
        <dbReference type="ChEBI" id="CHEBI:58437"/>
        <dbReference type="EC" id="2.7.7.18"/>
    </reaction>
</comment>
<dbReference type="EC" id="2.7.7.18" evidence="11"/>
<protein>
    <recommendedName>
        <fullName evidence="11">Probable nicotinate-nucleotide adenylyltransferase</fullName>
        <ecNumber evidence="11">2.7.7.18</ecNumber>
    </recommendedName>
    <alternativeName>
        <fullName evidence="11">Deamido-NAD(+) diphosphorylase</fullName>
    </alternativeName>
    <alternativeName>
        <fullName evidence="11">Deamido-NAD(+) pyrophosphorylase</fullName>
    </alternativeName>
    <alternativeName>
        <fullName evidence="11">Nicotinate mononucleotide adenylyltransferase</fullName>
        <shortName evidence="11">NaMN adenylyltransferase</shortName>
    </alternativeName>
</protein>
<organism evidence="13 14">
    <name type="scientific">Verticiella sediminum</name>
    <dbReference type="NCBI Taxonomy" id="1247510"/>
    <lineage>
        <taxon>Bacteria</taxon>
        <taxon>Pseudomonadati</taxon>
        <taxon>Pseudomonadota</taxon>
        <taxon>Betaproteobacteria</taxon>
        <taxon>Burkholderiales</taxon>
        <taxon>Alcaligenaceae</taxon>
        <taxon>Verticiella</taxon>
    </lineage>
</organism>
<dbReference type="AlphaFoldDB" id="A0A556B0Q9"/>
<dbReference type="CDD" id="cd02165">
    <property type="entry name" value="NMNAT"/>
    <property type="match status" value="1"/>
</dbReference>
<evidence type="ECO:0000256" key="4">
    <source>
        <dbReference type="ARBA" id="ARBA00022642"/>
    </source>
</evidence>
<evidence type="ECO:0000256" key="10">
    <source>
        <dbReference type="ARBA" id="ARBA00048721"/>
    </source>
</evidence>
<comment type="similarity">
    <text evidence="3 11">Belongs to the NadD family.</text>
</comment>
<dbReference type="InterPro" id="IPR004821">
    <property type="entry name" value="Cyt_trans-like"/>
</dbReference>
<dbReference type="Pfam" id="PF01467">
    <property type="entry name" value="CTP_transf_like"/>
    <property type="match status" value="1"/>
</dbReference>
<dbReference type="Proteomes" id="UP000318405">
    <property type="component" value="Unassembled WGS sequence"/>
</dbReference>
<evidence type="ECO:0000313" key="14">
    <source>
        <dbReference type="Proteomes" id="UP000318405"/>
    </source>
</evidence>
<evidence type="ECO:0000256" key="2">
    <source>
        <dbReference type="ARBA" id="ARBA00005019"/>
    </source>
</evidence>
<dbReference type="InterPro" id="IPR014729">
    <property type="entry name" value="Rossmann-like_a/b/a_fold"/>
</dbReference>
<keyword evidence="8 11" id="KW-0067">ATP-binding</keyword>
<dbReference type="SUPFAM" id="SSF52374">
    <property type="entry name" value="Nucleotidylyl transferase"/>
    <property type="match status" value="1"/>
</dbReference>
<keyword evidence="14" id="KW-1185">Reference proteome</keyword>